<evidence type="ECO:0000313" key="8">
    <source>
        <dbReference type="Proteomes" id="UP000241899"/>
    </source>
</evidence>
<protein>
    <submittedName>
        <fullName evidence="7">UbiA family prenyltransferase</fullName>
    </submittedName>
</protein>
<dbReference type="InterPro" id="IPR036412">
    <property type="entry name" value="HAD-like_sf"/>
</dbReference>
<accession>A0A2T4JMI7</accession>
<comment type="caution">
    <text evidence="7">The sequence shown here is derived from an EMBL/GenBank/DDBJ whole genome shotgun (WGS) entry which is preliminary data.</text>
</comment>
<gene>
    <name evidence="7" type="ORF">C5F46_01355</name>
</gene>
<evidence type="ECO:0000256" key="6">
    <source>
        <dbReference type="SAM" id="Phobius"/>
    </source>
</evidence>
<evidence type="ECO:0000313" key="7">
    <source>
        <dbReference type="EMBL" id="PTE19106.1"/>
    </source>
</evidence>
<dbReference type="InterPro" id="IPR044878">
    <property type="entry name" value="UbiA_sf"/>
</dbReference>
<dbReference type="EMBL" id="PZKF01000002">
    <property type="protein sequence ID" value="PTE19106.1"/>
    <property type="molecule type" value="Genomic_DNA"/>
</dbReference>
<sequence length="485" mass="51715">MAASLRSRARSVTMRPLVLDVDGTFLRTDMLLECFWGALGRDPLATLAALRHLRDRPQLKAELAALAQLRTDLLPVNPDVAARAAAAMAEGREVVLASAADRGLVARLAADHGLSPRVFASGEGVNLKGAVKAQALVAAFGPRGFDYAGNEPADRAVWDQAETALVVGDAASARALAAAGRPVQHLPGGWSVRALARALRPHQWVKNVLLLLPMIAAHQFDMATLLPVLLGVVAFSAAASAIYIVNDLLDLEADRLHPVKHRRPFAAGAVPIGVGMLACLGLGGVALMIGAALNMAFLGVLILYMVTSLAYSLRLKRARWVDVATLAGLYTLRVVAGAAAGGIAASLYMLIFVFPVFLTLGCVKRLTELALAPDAGRLPGRGYGRADRADLLNVAGLGVFGALLIFFLYSLSEQGRALYPDSWLMWLAMLPIGVWLVRMVALGWMGRQDHDPIVFAMRDKLGLGLVMLTLALMFWAAGLWGQWFG</sequence>
<dbReference type="GO" id="GO:0016020">
    <property type="term" value="C:membrane"/>
    <property type="evidence" value="ECO:0007669"/>
    <property type="project" value="UniProtKB-SubCell"/>
</dbReference>
<evidence type="ECO:0000256" key="2">
    <source>
        <dbReference type="ARBA" id="ARBA00022475"/>
    </source>
</evidence>
<comment type="subcellular location">
    <subcellularLocation>
        <location evidence="1">Membrane</location>
        <topology evidence="1">Multi-pass membrane protein</topology>
    </subcellularLocation>
</comment>
<reference evidence="7 8" key="1">
    <citation type="submission" date="2018-03" db="EMBL/GenBank/DDBJ databases">
        <title>Rhodobacter veldkampii.</title>
        <authorList>
            <person name="Meyer T.E."/>
            <person name="Miller S."/>
            <person name="Lodha T."/>
            <person name="Gandham S."/>
            <person name="Chintalapati S."/>
            <person name="Chintalapati V.R."/>
        </authorList>
    </citation>
    <scope>NUCLEOTIDE SEQUENCE [LARGE SCALE GENOMIC DNA]</scope>
    <source>
        <strain evidence="7 8">DSM 11550</strain>
    </source>
</reference>
<dbReference type="NCBIfam" id="NF006088">
    <property type="entry name" value="PRK08238.1"/>
    <property type="match status" value="1"/>
</dbReference>
<proteinExistence type="predicted"/>
<evidence type="ECO:0000256" key="5">
    <source>
        <dbReference type="ARBA" id="ARBA00023136"/>
    </source>
</evidence>
<feature type="transmembrane region" description="Helical" evidence="6">
    <location>
        <begin position="226"/>
        <end position="245"/>
    </location>
</feature>
<dbReference type="Gene3D" id="3.40.50.1000">
    <property type="entry name" value="HAD superfamily/HAD-like"/>
    <property type="match status" value="1"/>
</dbReference>
<feature type="transmembrane region" description="Helical" evidence="6">
    <location>
        <begin position="345"/>
        <end position="363"/>
    </location>
</feature>
<feature type="transmembrane region" description="Helical" evidence="6">
    <location>
        <begin position="423"/>
        <end position="441"/>
    </location>
</feature>
<feature type="transmembrane region" description="Helical" evidence="6">
    <location>
        <begin position="265"/>
        <end position="289"/>
    </location>
</feature>
<dbReference type="CDD" id="cd13963">
    <property type="entry name" value="PT_UbiA_2"/>
    <property type="match status" value="1"/>
</dbReference>
<keyword evidence="2" id="KW-1003">Cell membrane</keyword>
<organism evidence="7 8">
    <name type="scientific">Phaeovulum veldkampii DSM 11550</name>
    <dbReference type="NCBI Taxonomy" id="1185920"/>
    <lineage>
        <taxon>Bacteria</taxon>
        <taxon>Pseudomonadati</taxon>
        <taxon>Pseudomonadota</taxon>
        <taxon>Alphaproteobacteria</taxon>
        <taxon>Rhodobacterales</taxon>
        <taxon>Paracoccaceae</taxon>
        <taxon>Phaeovulum</taxon>
    </lineage>
</organism>
<keyword evidence="3 6" id="KW-0812">Transmembrane</keyword>
<keyword evidence="5 6" id="KW-0472">Membrane</keyword>
<dbReference type="InterPro" id="IPR023214">
    <property type="entry name" value="HAD_sf"/>
</dbReference>
<dbReference type="OrthoDB" id="9803632at2"/>
<keyword evidence="4 6" id="KW-1133">Transmembrane helix</keyword>
<feature type="transmembrane region" description="Helical" evidence="6">
    <location>
        <begin position="391"/>
        <end position="411"/>
    </location>
</feature>
<feature type="transmembrane region" description="Helical" evidence="6">
    <location>
        <begin position="461"/>
        <end position="483"/>
    </location>
</feature>
<evidence type="ECO:0000256" key="4">
    <source>
        <dbReference type="ARBA" id="ARBA00022989"/>
    </source>
</evidence>
<dbReference type="Gene3D" id="1.10.357.140">
    <property type="entry name" value="UbiA prenyltransferase"/>
    <property type="match status" value="1"/>
</dbReference>
<name>A0A2T4JMI7_9RHOB</name>
<keyword evidence="8" id="KW-1185">Reference proteome</keyword>
<dbReference type="SUPFAM" id="SSF56784">
    <property type="entry name" value="HAD-like"/>
    <property type="match status" value="1"/>
</dbReference>
<dbReference type="Pfam" id="PF01040">
    <property type="entry name" value="UbiA"/>
    <property type="match status" value="1"/>
</dbReference>
<dbReference type="GO" id="GO:0016765">
    <property type="term" value="F:transferase activity, transferring alkyl or aryl (other than methyl) groups"/>
    <property type="evidence" value="ECO:0007669"/>
    <property type="project" value="InterPro"/>
</dbReference>
<dbReference type="Proteomes" id="UP000241899">
    <property type="component" value="Unassembled WGS sequence"/>
</dbReference>
<keyword evidence="7" id="KW-0808">Transferase</keyword>
<evidence type="ECO:0000256" key="3">
    <source>
        <dbReference type="ARBA" id="ARBA00022692"/>
    </source>
</evidence>
<evidence type="ECO:0000256" key="1">
    <source>
        <dbReference type="ARBA" id="ARBA00004141"/>
    </source>
</evidence>
<feature type="transmembrane region" description="Helical" evidence="6">
    <location>
        <begin position="295"/>
        <end position="313"/>
    </location>
</feature>
<dbReference type="AlphaFoldDB" id="A0A2T4JMI7"/>
<dbReference type="InterPro" id="IPR000537">
    <property type="entry name" value="UbiA_prenyltransferase"/>
</dbReference>